<name>A0AAD5RVB7_9PEZI</name>
<gene>
    <name evidence="3" type="ORF">MKZ38_009358</name>
</gene>
<dbReference type="Proteomes" id="UP001201980">
    <property type="component" value="Unassembled WGS sequence"/>
</dbReference>
<feature type="domain" description="C2H2-type" evidence="2">
    <location>
        <begin position="165"/>
        <end position="187"/>
    </location>
</feature>
<dbReference type="AlphaFoldDB" id="A0AAD5RVB7"/>
<proteinExistence type="predicted"/>
<evidence type="ECO:0000259" key="2">
    <source>
        <dbReference type="PROSITE" id="PS00028"/>
    </source>
</evidence>
<feature type="region of interest" description="Disordered" evidence="1">
    <location>
        <begin position="1"/>
        <end position="20"/>
    </location>
</feature>
<dbReference type="InterPro" id="IPR013087">
    <property type="entry name" value="Znf_C2H2_type"/>
</dbReference>
<comment type="caution">
    <text evidence="3">The sequence shown here is derived from an EMBL/GenBank/DDBJ whole genome shotgun (WGS) entry which is preliminary data.</text>
</comment>
<evidence type="ECO:0000313" key="3">
    <source>
        <dbReference type="EMBL" id="KAJ2903792.1"/>
    </source>
</evidence>
<reference evidence="3" key="1">
    <citation type="submission" date="2022-07" db="EMBL/GenBank/DDBJ databases">
        <title>Draft genome sequence of Zalerion maritima ATCC 34329, a (micro)plastics degrading marine fungus.</title>
        <authorList>
            <person name="Paco A."/>
            <person name="Goncalves M.F.M."/>
            <person name="Rocha-Santos T.A.P."/>
            <person name="Alves A."/>
        </authorList>
    </citation>
    <scope>NUCLEOTIDE SEQUENCE</scope>
    <source>
        <strain evidence="3">ATCC 34329</strain>
    </source>
</reference>
<evidence type="ECO:0000256" key="1">
    <source>
        <dbReference type="SAM" id="MobiDB-lite"/>
    </source>
</evidence>
<dbReference type="PROSITE" id="PS00028">
    <property type="entry name" value="ZINC_FINGER_C2H2_1"/>
    <property type="match status" value="1"/>
</dbReference>
<keyword evidence="4" id="KW-1185">Reference proteome</keyword>
<dbReference type="EMBL" id="JAKWBI020000071">
    <property type="protein sequence ID" value="KAJ2903792.1"/>
    <property type="molecule type" value="Genomic_DNA"/>
</dbReference>
<protein>
    <recommendedName>
        <fullName evidence="2">C2H2-type domain-containing protein</fullName>
    </recommendedName>
</protein>
<organism evidence="3 4">
    <name type="scientific">Zalerion maritima</name>
    <dbReference type="NCBI Taxonomy" id="339359"/>
    <lineage>
        <taxon>Eukaryota</taxon>
        <taxon>Fungi</taxon>
        <taxon>Dikarya</taxon>
        <taxon>Ascomycota</taxon>
        <taxon>Pezizomycotina</taxon>
        <taxon>Sordariomycetes</taxon>
        <taxon>Lulworthiomycetidae</taxon>
        <taxon>Lulworthiales</taxon>
        <taxon>Lulworthiaceae</taxon>
        <taxon>Zalerion</taxon>
    </lineage>
</organism>
<sequence>MLFDSSPFARRSRQLSRSGAERNFSTVKEKLFGGKPALMLASSIMGWNSKSTSRNEPRNSGHNTKAQIETLATPTKWLEVRGKLQMLDRIFGQTLAKDSIAAGAPVPIKDDQFQQCEYSIDLLFPSRFVYSPEHIVTPKFQSHTLIMDSKAAQGSPSKTHMRWACPLGCEGGFINIPQTNEHLKKSHVMPKKGQDQGSITQEELDVVRETTKKYRLKSDRFKMQQIHTIFSKDDTPLDDLELHAATRDEIKRMSTACAQRKPGTEPIMATFKRLAASGSPNFANNFTADQKEYVMTQVCDLMPHFIRALGIEGILIPEDEGDIQSSPEEGQSTCMNPPPAGEASDSSAVNERNGLNEVPQADDGNIDGSTVVGSVGYAKSWNNMQLGHMLPDWQQNGPLNGMDVPSAGGYTTTTADWYPPGSFPHNFHPGQGPNLMASSQQRSPSNAMRFDDTITNRVWNPRVGPKYKGAYDIVADLEHDGRMDMGPEQ</sequence>
<feature type="compositionally biased region" description="Polar residues" evidence="1">
    <location>
        <begin position="323"/>
        <end position="335"/>
    </location>
</feature>
<feature type="region of interest" description="Disordered" evidence="1">
    <location>
        <begin position="320"/>
        <end position="349"/>
    </location>
</feature>
<accession>A0AAD5RVB7</accession>
<evidence type="ECO:0000313" key="4">
    <source>
        <dbReference type="Proteomes" id="UP001201980"/>
    </source>
</evidence>